<feature type="transmembrane region" description="Helical" evidence="1">
    <location>
        <begin position="84"/>
        <end position="105"/>
    </location>
</feature>
<feature type="transmembrane region" description="Helical" evidence="1">
    <location>
        <begin position="137"/>
        <end position="154"/>
    </location>
</feature>
<feature type="transmembrane region" description="Helical" evidence="1">
    <location>
        <begin position="410"/>
        <end position="429"/>
    </location>
</feature>
<feature type="transmembrane region" description="Helical" evidence="1">
    <location>
        <begin position="384"/>
        <end position="404"/>
    </location>
</feature>
<evidence type="ECO:0000313" key="2">
    <source>
        <dbReference type="EMBL" id="CAB4560623.1"/>
    </source>
</evidence>
<evidence type="ECO:0000256" key="1">
    <source>
        <dbReference type="SAM" id="Phobius"/>
    </source>
</evidence>
<feature type="transmembrane region" description="Helical" evidence="1">
    <location>
        <begin position="25"/>
        <end position="47"/>
    </location>
</feature>
<gene>
    <name evidence="2" type="ORF">UFOPK1572_00805</name>
</gene>
<keyword evidence="1" id="KW-1133">Transmembrane helix</keyword>
<organism evidence="2">
    <name type="scientific">freshwater metagenome</name>
    <dbReference type="NCBI Taxonomy" id="449393"/>
    <lineage>
        <taxon>unclassified sequences</taxon>
        <taxon>metagenomes</taxon>
        <taxon>ecological metagenomes</taxon>
    </lineage>
</organism>
<sequence length="446" mass="49041">MLCNEHPEYRVAMLRNVATVRGTKSIFLMAVTSIVIRALASLGRPIARFPDSEGYESFQLFGEIDRMWPVPLMYSLVQSDVARVILQIAIGSAVWIWLGVIVCRISRWPRVSFMLVVVLGLSPEVIRYDVTILSESLGISFAVWAFAVSLQLITSPTRGIWILWFISLAFCAMTRPTHLLIPAVVVLPHLMRFIISKGKKFSLTAIAMCALIVMGAVQAQANSSTSLLNFYTVLAERVITDDQRYQWFVARGMPDIAGAREAFGYDYPADLSPEVADIVQLPVGQSPPRLMRIGGVALAQWAKADGWKTYVTYVVTHPTDTASRLTSLLGPTLSPPNGDFLPLDNGPMLPAVVFGSWQLWSVLFVAGTTLMFLRSPSRRPAQLFITLGVILILVYAASTLTSGIEHPRHAVTVSVMLRLAGLIAILTAIPRVSALTNRDALDDEPT</sequence>
<name>A0A6J6DEE7_9ZZZZ</name>
<feature type="transmembrane region" description="Helical" evidence="1">
    <location>
        <begin position="348"/>
        <end position="372"/>
    </location>
</feature>
<keyword evidence="1" id="KW-0812">Transmembrane</keyword>
<proteinExistence type="predicted"/>
<reference evidence="2" key="1">
    <citation type="submission" date="2020-05" db="EMBL/GenBank/DDBJ databases">
        <authorList>
            <person name="Chiriac C."/>
            <person name="Salcher M."/>
            <person name="Ghai R."/>
            <person name="Kavagutti S V."/>
        </authorList>
    </citation>
    <scope>NUCLEOTIDE SEQUENCE</scope>
</reference>
<feature type="transmembrane region" description="Helical" evidence="1">
    <location>
        <begin position="160"/>
        <end position="189"/>
    </location>
</feature>
<keyword evidence="1" id="KW-0472">Membrane</keyword>
<protein>
    <submittedName>
        <fullName evidence="2">Unannotated protein</fullName>
    </submittedName>
</protein>
<dbReference type="AlphaFoldDB" id="A0A6J6DEE7"/>
<accession>A0A6J6DEE7</accession>
<dbReference type="EMBL" id="CAEZTC010000090">
    <property type="protein sequence ID" value="CAB4560623.1"/>
    <property type="molecule type" value="Genomic_DNA"/>
</dbReference>
<feature type="transmembrane region" description="Helical" evidence="1">
    <location>
        <begin position="201"/>
        <end position="221"/>
    </location>
</feature>